<comment type="caution">
    <text evidence="2">The sequence shown here is derived from an EMBL/GenBank/DDBJ whole genome shotgun (WGS) entry which is preliminary data.</text>
</comment>
<organism evidence="2 3">
    <name type="scientific">Caballeronia calidae</name>
    <dbReference type="NCBI Taxonomy" id="1777139"/>
    <lineage>
        <taxon>Bacteria</taxon>
        <taxon>Pseudomonadati</taxon>
        <taxon>Pseudomonadota</taxon>
        <taxon>Betaproteobacteria</taxon>
        <taxon>Burkholderiales</taxon>
        <taxon>Burkholderiaceae</taxon>
        <taxon>Caballeronia</taxon>
    </lineage>
</organism>
<evidence type="ECO:0008006" key="4">
    <source>
        <dbReference type="Google" id="ProtNLM"/>
    </source>
</evidence>
<reference evidence="2" key="1">
    <citation type="submission" date="2016-01" db="EMBL/GenBank/DDBJ databases">
        <authorList>
            <person name="Peeters C."/>
        </authorList>
    </citation>
    <scope>NUCLEOTIDE SEQUENCE</scope>
    <source>
        <strain evidence="2">LMG 29321</strain>
    </source>
</reference>
<keyword evidence="3" id="KW-1185">Reference proteome</keyword>
<evidence type="ECO:0000256" key="1">
    <source>
        <dbReference type="SAM" id="SignalP"/>
    </source>
</evidence>
<dbReference type="PROSITE" id="PS51257">
    <property type="entry name" value="PROKAR_LIPOPROTEIN"/>
    <property type="match status" value="1"/>
</dbReference>
<evidence type="ECO:0000313" key="3">
    <source>
        <dbReference type="Proteomes" id="UP000071859"/>
    </source>
</evidence>
<keyword evidence="1" id="KW-0732">Signal</keyword>
<dbReference type="RefSeq" id="WP_062607559.1">
    <property type="nucleotide sequence ID" value="NZ_FCOX02000022.1"/>
</dbReference>
<dbReference type="Proteomes" id="UP000071859">
    <property type="component" value="Unassembled WGS sequence"/>
</dbReference>
<dbReference type="OrthoDB" id="9135717at2"/>
<dbReference type="EMBL" id="FCOX02000022">
    <property type="protein sequence ID" value="SAK84044.1"/>
    <property type="molecule type" value="Genomic_DNA"/>
</dbReference>
<evidence type="ECO:0000313" key="2">
    <source>
        <dbReference type="EMBL" id="SAK84044.1"/>
    </source>
</evidence>
<feature type="chain" id="PRO_5007623259" description="Lipoprotein" evidence="1">
    <location>
        <begin position="25"/>
        <end position="92"/>
    </location>
</feature>
<accession>A0A158CNW1</accession>
<sequence length="92" mass="9431">MSTVPGRHVIVARFILCACAIVCACGKPDVDASSSVAAARIEPSALPATSATSELQDWAKQATGGPSDQTARRAMVRAASEPLATPVIHTVD</sequence>
<dbReference type="AlphaFoldDB" id="A0A158CNW1"/>
<gene>
    <name evidence="2" type="ORF">AWB78_04186</name>
</gene>
<proteinExistence type="predicted"/>
<feature type="signal peptide" evidence="1">
    <location>
        <begin position="1"/>
        <end position="24"/>
    </location>
</feature>
<name>A0A158CNW1_9BURK</name>
<protein>
    <recommendedName>
        <fullName evidence="4">Lipoprotein</fullName>
    </recommendedName>
</protein>